<evidence type="ECO:0000313" key="2">
    <source>
        <dbReference type="Proteomes" id="UP000007590"/>
    </source>
</evidence>
<evidence type="ECO:0000313" key="1">
    <source>
        <dbReference type="EMBL" id="AFD05754.1"/>
    </source>
</evidence>
<gene>
    <name evidence="1" type="ordered locus">Solca_0629</name>
</gene>
<keyword evidence="2" id="KW-1185">Reference proteome</keyword>
<dbReference type="Proteomes" id="UP000007590">
    <property type="component" value="Chromosome"/>
</dbReference>
<dbReference type="HOGENOM" id="CLU_2636150_0_0_10"/>
<dbReference type="STRING" id="929556.Solca_0629"/>
<name>H8KY16_SOLCM</name>
<reference evidence="1" key="1">
    <citation type="submission" date="2012-02" db="EMBL/GenBank/DDBJ databases">
        <title>The complete genome of Solitalea canadensis DSM 3403.</title>
        <authorList>
            <consortium name="US DOE Joint Genome Institute (JGI-PGF)"/>
            <person name="Lucas S."/>
            <person name="Copeland A."/>
            <person name="Lapidus A."/>
            <person name="Glavina del Rio T."/>
            <person name="Dalin E."/>
            <person name="Tice H."/>
            <person name="Bruce D."/>
            <person name="Goodwin L."/>
            <person name="Pitluck S."/>
            <person name="Peters L."/>
            <person name="Ovchinnikova G."/>
            <person name="Lu M."/>
            <person name="Kyrpides N."/>
            <person name="Mavromatis K."/>
            <person name="Ivanova N."/>
            <person name="Brettin T."/>
            <person name="Detter J.C."/>
            <person name="Han C."/>
            <person name="Larimer F."/>
            <person name="Land M."/>
            <person name="Hauser L."/>
            <person name="Markowitz V."/>
            <person name="Cheng J.-F."/>
            <person name="Hugenholtz P."/>
            <person name="Woyke T."/>
            <person name="Wu D."/>
            <person name="Spring S."/>
            <person name="Schroeder M."/>
            <person name="Kopitz M."/>
            <person name="Brambilla E."/>
            <person name="Klenk H.-P."/>
            <person name="Eisen J.A."/>
        </authorList>
    </citation>
    <scope>NUCLEOTIDE SEQUENCE</scope>
    <source>
        <strain evidence="1">DSM 3403</strain>
    </source>
</reference>
<accession>H8KY16</accession>
<dbReference type="AlphaFoldDB" id="H8KY16"/>
<proteinExistence type="predicted"/>
<dbReference type="RefSeq" id="WP_014678982.1">
    <property type="nucleotide sequence ID" value="NC_017770.1"/>
</dbReference>
<protein>
    <submittedName>
        <fullName evidence="1">Uncharacterized protein</fullName>
    </submittedName>
</protein>
<dbReference type="KEGG" id="scn:Solca_0629"/>
<sequence>MDKKNVQKIYINLGKYAKGIAIPIQNEAGKTTLLISDEDKIHCCLLNDSLQVESVHLIMDDPRLLFKKKHLGNCKRK</sequence>
<dbReference type="EMBL" id="CP003349">
    <property type="protein sequence ID" value="AFD05754.1"/>
    <property type="molecule type" value="Genomic_DNA"/>
</dbReference>
<organism evidence="1 2">
    <name type="scientific">Solitalea canadensis (strain ATCC 29591 / DSM 3403 / JCM 21819 / LMG 8368 / NBRC 15130 / NCIMB 12057 / USAM 9D)</name>
    <name type="common">Flexibacter canadensis</name>
    <dbReference type="NCBI Taxonomy" id="929556"/>
    <lineage>
        <taxon>Bacteria</taxon>
        <taxon>Pseudomonadati</taxon>
        <taxon>Bacteroidota</taxon>
        <taxon>Sphingobacteriia</taxon>
        <taxon>Sphingobacteriales</taxon>
        <taxon>Sphingobacteriaceae</taxon>
        <taxon>Solitalea</taxon>
    </lineage>
</organism>